<evidence type="ECO:0000313" key="11">
    <source>
        <dbReference type="Proteomes" id="UP000657177"/>
    </source>
</evidence>
<comment type="subcellular location">
    <subcellularLocation>
        <location evidence="1">Bacterial flagellum</location>
    </subcellularLocation>
    <subcellularLocation>
        <location evidence="2">Secreted</location>
    </subcellularLocation>
</comment>
<dbReference type="AlphaFoldDB" id="A0A8J6I104"/>
<dbReference type="InterPro" id="IPR002371">
    <property type="entry name" value="FlgK"/>
</dbReference>
<dbReference type="RefSeq" id="WP_181338775.1">
    <property type="nucleotide sequence ID" value="NZ_JAAKDE010000003.1"/>
</dbReference>
<keyword evidence="11" id="KW-1185">Reference proteome</keyword>
<dbReference type="GO" id="GO:0005576">
    <property type="term" value="C:extracellular region"/>
    <property type="evidence" value="ECO:0007669"/>
    <property type="project" value="UniProtKB-SubCell"/>
</dbReference>
<dbReference type="Pfam" id="PF06429">
    <property type="entry name" value="Flg_bbr_C"/>
    <property type="match status" value="1"/>
</dbReference>
<keyword evidence="6" id="KW-0975">Bacterial flagellum</keyword>
<evidence type="ECO:0000256" key="6">
    <source>
        <dbReference type="ARBA" id="ARBA00023143"/>
    </source>
</evidence>
<dbReference type="GO" id="GO:0044780">
    <property type="term" value="P:bacterial-type flagellum assembly"/>
    <property type="evidence" value="ECO:0007669"/>
    <property type="project" value="InterPro"/>
</dbReference>
<dbReference type="GO" id="GO:0009424">
    <property type="term" value="C:bacterial-type flagellum hook"/>
    <property type="evidence" value="ECO:0007669"/>
    <property type="project" value="InterPro"/>
</dbReference>
<sequence>MRSTFGSIETTLRGLRAQQLALDTTGHNISNANTPGYSRQVVDMTATDPYAVPTMNRYQIAGQIGTGVTVTQIRRMRDQFVDRRTQYENSALGYWDAKQRNFSHLEVTLAEPADLETGSSIGYHLNEFWSALQQLGNANRADNIAVRSVVREKANNLCDSIRNTYRQLVSLQKDISAEIAVKIGRINSLAEQIAGLNAEIAKITAVGDNPNDLLDQREVLVGELSTLTAISIQSDELNRYNISISGMLLVAGDTSYHLDVEPDGSVVWAHNGMDVHFTSGELKGLLEMRDVEVQHYIDSLNEFATTLITEFNTIHGEGYDLDGNNGINFFAGTSAEDITLDSAILADDGLRRIAAAYIPAPGSWNGEVGNGENALRLAHLIKEEPLLHGTTLSDFYDSLIAQLGVDAEKAKVTHANQMTLVGHLKNMQESVAGVSLDEEMANLIKFQNAYNAAARMMTAIDEVLDRLINGTGIVGR</sequence>
<dbReference type="EMBL" id="JAAKDE010000003">
    <property type="protein sequence ID" value="MBA2132322.1"/>
    <property type="molecule type" value="Genomic_DNA"/>
</dbReference>
<evidence type="ECO:0000259" key="9">
    <source>
        <dbReference type="Pfam" id="PF22638"/>
    </source>
</evidence>
<feature type="domain" description="Flagellar basal-body/hook protein C-terminal" evidence="8">
    <location>
        <begin position="432"/>
        <end position="469"/>
    </location>
</feature>
<evidence type="ECO:0000259" key="7">
    <source>
        <dbReference type="Pfam" id="PF00460"/>
    </source>
</evidence>
<dbReference type="Proteomes" id="UP000657177">
    <property type="component" value="Unassembled WGS sequence"/>
</dbReference>
<evidence type="ECO:0000256" key="1">
    <source>
        <dbReference type="ARBA" id="ARBA00004365"/>
    </source>
</evidence>
<name>A0A8J6I104_9FIRM</name>
<dbReference type="InterPro" id="IPR010930">
    <property type="entry name" value="Flg_bb/hook_C_dom"/>
</dbReference>
<keyword evidence="10" id="KW-0966">Cell projection</keyword>
<comment type="similarity">
    <text evidence="3">Belongs to the flagella basal body rod proteins family.</text>
</comment>
<organism evidence="10 11">
    <name type="scientific">Capillibacterium thermochitinicola</name>
    <dbReference type="NCBI Taxonomy" id="2699427"/>
    <lineage>
        <taxon>Bacteria</taxon>
        <taxon>Bacillati</taxon>
        <taxon>Bacillota</taxon>
        <taxon>Capillibacterium</taxon>
    </lineage>
</organism>
<comment type="caution">
    <text evidence="10">The sequence shown here is derived from an EMBL/GenBank/DDBJ whole genome shotgun (WGS) entry which is preliminary data.</text>
</comment>
<evidence type="ECO:0000256" key="2">
    <source>
        <dbReference type="ARBA" id="ARBA00004613"/>
    </source>
</evidence>
<reference evidence="10" key="1">
    <citation type="submission" date="2020-06" db="EMBL/GenBank/DDBJ databases">
        <title>Novel chitinolytic bacterium.</title>
        <authorList>
            <person name="Ungkulpasvich U."/>
            <person name="Kosugi A."/>
            <person name="Uke A."/>
        </authorList>
    </citation>
    <scope>NUCLEOTIDE SEQUENCE</scope>
    <source>
        <strain evidence="10">UUS1-1</strain>
    </source>
</reference>
<evidence type="ECO:0000256" key="4">
    <source>
        <dbReference type="ARBA" id="ARBA00016244"/>
    </source>
</evidence>
<evidence type="ECO:0000256" key="5">
    <source>
        <dbReference type="ARBA" id="ARBA00022525"/>
    </source>
</evidence>
<evidence type="ECO:0000313" key="10">
    <source>
        <dbReference type="EMBL" id="MBA2132322.1"/>
    </source>
</evidence>
<dbReference type="PANTHER" id="PTHR30033">
    <property type="entry name" value="FLAGELLAR HOOK-ASSOCIATED PROTEIN 1"/>
    <property type="match status" value="1"/>
</dbReference>
<keyword evidence="5" id="KW-0964">Secreted</keyword>
<keyword evidence="10" id="KW-0282">Flagellum</keyword>
<evidence type="ECO:0000259" key="8">
    <source>
        <dbReference type="Pfam" id="PF06429"/>
    </source>
</evidence>
<dbReference type="GO" id="GO:0005198">
    <property type="term" value="F:structural molecule activity"/>
    <property type="evidence" value="ECO:0007669"/>
    <property type="project" value="InterPro"/>
</dbReference>
<dbReference type="Pfam" id="PF00460">
    <property type="entry name" value="Flg_bb_rod"/>
    <property type="match status" value="1"/>
</dbReference>
<dbReference type="InterPro" id="IPR001444">
    <property type="entry name" value="Flag_bb_rod_N"/>
</dbReference>
<feature type="domain" description="Flagellar basal body rod protein N-terminal" evidence="7">
    <location>
        <begin position="9"/>
        <end position="37"/>
    </location>
</feature>
<protein>
    <recommendedName>
        <fullName evidence="4">Flagellar hook-associated protein 1</fullName>
    </recommendedName>
</protein>
<keyword evidence="10" id="KW-0969">Cilium</keyword>
<dbReference type="NCBIfam" id="TIGR02492">
    <property type="entry name" value="flgK_ends"/>
    <property type="match status" value="1"/>
</dbReference>
<dbReference type="SUPFAM" id="SSF64518">
    <property type="entry name" value="Phase 1 flagellin"/>
    <property type="match status" value="1"/>
</dbReference>
<dbReference type="PANTHER" id="PTHR30033:SF1">
    <property type="entry name" value="FLAGELLAR HOOK-ASSOCIATED PROTEIN 1"/>
    <property type="match status" value="1"/>
</dbReference>
<proteinExistence type="inferred from homology"/>
<evidence type="ECO:0000256" key="3">
    <source>
        <dbReference type="ARBA" id="ARBA00009677"/>
    </source>
</evidence>
<gene>
    <name evidence="10" type="primary">flgK</name>
    <name evidence="10" type="ORF">G5B42_01995</name>
</gene>
<dbReference type="Pfam" id="PF22638">
    <property type="entry name" value="FlgK_D1"/>
    <property type="match status" value="1"/>
</dbReference>
<accession>A0A8J6I104</accession>
<feature type="domain" description="Flagellar hook-associated protein FlgK helical" evidence="9">
    <location>
        <begin position="116"/>
        <end position="330"/>
    </location>
</feature>
<dbReference type="InterPro" id="IPR053927">
    <property type="entry name" value="FlgK_helical"/>
</dbReference>